<sequence length="174" mass="19308">MKKIEVSSTDLIPEEKYPVIATDIAGCQIFSDGVSRLVGKLKFSEIESEVDEQRKEETALNKLNRIKDLQGAVATYTVLVEQELNPDRKKVLEAKLNNYQGQLTLKTVEAEVAKKSFFAPLLEENIKQSQGSVYSELLEEAMIDYLNDFVVPGNIGEGTVTFQGVEYVAEAVTG</sequence>
<organism evidence="1 2">
    <name type="scientific">Fulvitalea axinellae</name>
    <dbReference type="NCBI Taxonomy" id="1182444"/>
    <lineage>
        <taxon>Bacteria</taxon>
        <taxon>Pseudomonadati</taxon>
        <taxon>Bacteroidota</taxon>
        <taxon>Cytophagia</taxon>
        <taxon>Cytophagales</taxon>
        <taxon>Persicobacteraceae</taxon>
        <taxon>Fulvitalea</taxon>
    </lineage>
</organism>
<evidence type="ECO:0000313" key="1">
    <source>
        <dbReference type="EMBL" id="BDD08095.1"/>
    </source>
</evidence>
<proteinExistence type="predicted"/>
<dbReference type="Proteomes" id="UP001348817">
    <property type="component" value="Chromosome"/>
</dbReference>
<accession>A0AAU9DBB5</accession>
<protein>
    <submittedName>
        <fullName evidence="1">Uncharacterized protein</fullName>
    </submittedName>
</protein>
<gene>
    <name evidence="1" type="ORF">FUAX_05270</name>
</gene>
<dbReference type="EMBL" id="AP025314">
    <property type="protein sequence ID" value="BDD08095.1"/>
    <property type="molecule type" value="Genomic_DNA"/>
</dbReference>
<name>A0AAU9DBB5_9BACT</name>
<dbReference type="RefSeq" id="WP_338393373.1">
    <property type="nucleotide sequence ID" value="NZ_AP025314.1"/>
</dbReference>
<evidence type="ECO:0000313" key="2">
    <source>
        <dbReference type="Proteomes" id="UP001348817"/>
    </source>
</evidence>
<dbReference type="AlphaFoldDB" id="A0AAU9DBB5"/>
<keyword evidence="2" id="KW-1185">Reference proteome</keyword>
<reference evidence="1 2" key="1">
    <citation type="submission" date="2021-12" db="EMBL/GenBank/DDBJ databases">
        <title>Genome sequencing of bacteria with rrn-lacking chromosome and rrn-plasmid.</title>
        <authorList>
            <person name="Anda M."/>
            <person name="Iwasaki W."/>
        </authorList>
    </citation>
    <scope>NUCLEOTIDE SEQUENCE [LARGE SCALE GENOMIC DNA]</scope>
    <source>
        <strain evidence="1 2">DSM 100852</strain>
    </source>
</reference>
<dbReference type="KEGG" id="fax:FUAX_05270"/>